<dbReference type="SUPFAM" id="SSF56672">
    <property type="entry name" value="DNA/RNA polymerases"/>
    <property type="match status" value="1"/>
</dbReference>
<dbReference type="InterPro" id="IPR043502">
    <property type="entry name" value="DNA/RNA_pol_sf"/>
</dbReference>
<protein>
    <submittedName>
        <fullName evidence="2">Zinc finger, CCHC-type containing protein</fullName>
    </submittedName>
</protein>
<dbReference type="Proteomes" id="UP001151760">
    <property type="component" value="Unassembled WGS sequence"/>
</dbReference>
<organism evidence="2 3">
    <name type="scientific">Tanacetum coccineum</name>
    <dbReference type="NCBI Taxonomy" id="301880"/>
    <lineage>
        <taxon>Eukaryota</taxon>
        <taxon>Viridiplantae</taxon>
        <taxon>Streptophyta</taxon>
        <taxon>Embryophyta</taxon>
        <taxon>Tracheophyta</taxon>
        <taxon>Spermatophyta</taxon>
        <taxon>Magnoliopsida</taxon>
        <taxon>eudicotyledons</taxon>
        <taxon>Gunneridae</taxon>
        <taxon>Pentapetalae</taxon>
        <taxon>asterids</taxon>
        <taxon>campanulids</taxon>
        <taxon>Asterales</taxon>
        <taxon>Asteraceae</taxon>
        <taxon>Asteroideae</taxon>
        <taxon>Anthemideae</taxon>
        <taxon>Anthemidinae</taxon>
        <taxon>Tanacetum</taxon>
    </lineage>
</organism>
<dbReference type="PANTHER" id="PTHR43383">
    <property type="entry name" value="NODULIN 6"/>
    <property type="match status" value="1"/>
</dbReference>
<dbReference type="PANTHER" id="PTHR43383:SF2">
    <property type="entry name" value="AMIDOHYDROLASE 2 FAMILY PROTEIN"/>
    <property type="match status" value="1"/>
</dbReference>
<evidence type="ECO:0000313" key="3">
    <source>
        <dbReference type="Proteomes" id="UP001151760"/>
    </source>
</evidence>
<sequence>MKVDGTIDKFKARLVIQGFRQKEGIDYFDTYEPVARISTIRLLIALAATHNLVIDQMDVKTAFLNDDLGEEIYMKQPEGFVMPGNEHKVCKLIKSLYGLKQAPKQWHHKFDEVVLSNGFVLNQSDKCVYCKFDESGKRVIIFLYVDDMLIFVIDQTQVDKTKEFLSSSFSMKDMGEADVILGIRIKRENKGIAITQSHYIEKNSQKFNVKVVSQLVLHGSRFNIKCKVQESSISGLQVQEMKQAVECVSDEEIKRIIESTYGFRQRIQEVLPAESSFYYDTPLEQILPNGEETVDS</sequence>
<name>A0ABQ4WTR1_9ASTR</name>
<keyword evidence="3" id="KW-1185">Reference proteome</keyword>
<gene>
    <name evidence="2" type="ORF">Tco_0629631</name>
</gene>
<dbReference type="Pfam" id="PF07727">
    <property type="entry name" value="RVT_2"/>
    <property type="match status" value="1"/>
</dbReference>
<feature type="domain" description="Reverse transcriptase Ty1/copia-type" evidence="1">
    <location>
        <begin position="8"/>
        <end position="209"/>
    </location>
</feature>
<dbReference type="InterPro" id="IPR013103">
    <property type="entry name" value="RVT_2"/>
</dbReference>
<comment type="caution">
    <text evidence="2">The sequence shown here is derived from an EMBL/GenBank/DDBJ whole genome shotgun (WGS) entry which is preliminary data.</text>
</comment>
<dbReference type="EMBL" id="BQNB010008924">
    <property type="protein sequence ID" value="GJS56269.1"/>
    <property type="molecule type" value="Genomic_DNA"/>
</dbReference>
<proteinExistence type="predicted"/>
<evidence type="ECO:0000259" key="1">
    <source>
        <dbReference type="Pfam" id="PF07727"/>
    </source>
</evidence>
<accession>A0ABQ4WTR1</accession>
<reference evidence="2" key="2">
    <citation type="submission" date="2022-01" db="EMBL/GenBank/DDBJ databases">
        <authorList>
            <person name="Yamashiro T."/>
            <person name="Shiraishi A."/>
            <person name="Satake H."/>
            <person name="Nakayama K."/>
        </authorList>
    </citation>
    <scope>NUCLEOTIDE SEQUENCE</scope>
</reference>
<reference evidence="2" key="1">
    <citation type="journal article" date="2022" name="Int. J. Mol. Sci.">
        <title>Draft Genome of Tanacetum Coccineum: Genomic Comparison of Closely Related Tanacetum-Family Plants.</title>
        <authorList>
            <person name="Yamashiro T."/>
            <person name="Shiraishi A."/>
            <person name="Nakayama K."/>
            <person name="Satake H."/>
        </authorList>
    </citation>
    <scope>NUCLEOTIDE SEQUENCE</scope>
</reference>
<evidence type="ECO:0000313" key="2">
    <source>
        <dbReference type="EMBL" id="GJS56269.1"/>
    </source>
</evidence>